<sequence length="196" mass="22693">MESSFLFNCEYTKEQNISAQKSVKHPKIDHSPAEEEEITEQCGLVELDTKIAPKLLIIKMTIDMYRGLKNKCEREINTEEENTTINKLITTLLHLVNELQLRSTEVMHASVLLSRVWRNKGRQITFQTLPMTTIGAFILANIYSDDFPIPIRVWGKILGVSAGKIHQWMMDMLDSLDFQLEVDREEFERISNEFSS</sequence>
<dbReference type="EMBL" id="SNRW01002005">
    <property type="protein sequence ID" value="KAA6394216.1"/>
    <property type="molecule type" value="Genomic_DNA"/>
</dbReference>
<proteinExistence type="predicted"/>
<dbReference type="AlphaFoldDB" id="A0A5J4WHQ2"/>
<gene>
    <name evidence="1" type="ORF">EZS28_010255</name>
</gene>
<dbReference type="InterPro" id="IPR036915">
    <property type="entry name" value="Cyclin-like_sf"/>
</dbReference>
<name>A0A5J4WHQ2_9EUKA</name>
<accession>A0A5J4WHQ2</accession>
<dbReference type="SUPFAM" id="SSF47954">
    <property type="entry name" value="Cyclin-like"/>
    <property type="match status" value="1"/>
</dbReference>
<evidence type="ECO:0000313" key="2">
    <source>
        <dbReference type="Proteomes" id="UP000324800"/>
    </source>
</evidence>
<dbReference type="Proteomes" id="UP000324800">
    <property type="component" value="Unassembled WGS sequence"/>
</dbReference>
<reference evidence="1 2" key="1">
    <citation type="submission" date="2019-03" db="EMBL/GenBank/DDBJ databases">
        <title>Single cell metagenomics reveals metabolic interactions within the superorganism composed of flagellate Streblomastix strix and complex community of Bacteroidetes bacteria on its surface.</title>
        <authorList>
            <person name="Treitli S.C."/>
            <person name="Kolisko M."/>
            <person name="Husnik F."/>
            <person name="Keeling P."/>
            <person name="Hampl V."/>
        </authorList>
    </citation>
    <scope>NUCLEOTIDE SEQUENCE [LARGE SCALE GENOMIC DNA]</scope>
    <source>
        <strain evidence="1">ST1C</strain>
    </source>
</reference>
<comment type="caution">
    <text evidence="1">The sequence shown here is derived from an EMBL/GenBank/DDBJ whole genome shotgun (WGS) entry which is preliminary data.</text>
</comment>
<protein>
    <recommendedName>
        <fullName evidence="3">Cyclin N-terminal domain-containing protein</fullName>
    </recommendedName>
</protein>
<evidence type="ECO:0000313" key="1">
    <source>
        <dbReference type="EMBL" id="KAA6394216.1"/>
    </source>
</evidence>
<dbReference type="Gene3D" id="1.10.472.10">
    <property type="entry name" value="Cyclin-like"/>
    <property type="match status" value="1"/>
</dbReference>
<organism evidence="1 2">
    <name type="scientific">Streblomastix strix</name>
    <dbReference type="NCBI Taxonomy" id="222440"/>
    <lineage>
        <taxon>Eukaryota</taxon>
        <taxon>Metamonada</taxon>
        <taxon>Preaxostyla</taxon>
        <taxon>Oxymonadida</taxon>
        <taxon>Streblomastigidae</taxon>
        <taxon>Streblomastix</taxon>
    </lineage>
</organism>
<evidence type="ECO:0008006" key="3">
    <source>
        <dbReference type="Google" id="ProtNLM"/>
    </source>
</evidence>